<organism evidence="2 3">
    <name type="scientific">Dendryphion nanum</name>
    <dbReference type="NCBI Taxonomy" id="256645"/>
    <lineage>
        <taxon>Eukaryota</taxon>
        <taxon>Fungi</taxon>
        <taxon>Dikarya</taxon>
        <taxon>Ascomycota</taxon>
        <taxon>Pezizomycotina</taxon>
        <taxon>Dothideomycetes</taxon>
        <taxon>Pleosporomycetidae</taxon>
        <taxon>Pleosporales</taxon>
        <taxon>Torulaceae</taxon>
        <taxon>Dendryphion</taxon>
    </lineage>
</organism>
<sequence length="189" mass="22148">MRARYLSQSPLLKLGKKHPQSPPLHLHFDQSETFLVASGRIGTTTSYSTIDRIWTPENAPHEIPPWEPHNFWPVPDSEEDCVIYVWAHPESVAEPMDWLFFRNLLWLVSDMTEGKRKMDPLQIMLLQHISATALVWFPGAWWLGPLRWWVPYQVQAGFAGLARLLGYRPLLEEYTPKEHWGKYLKMKKT</sequence>
<reference evidence="2" key="1">
    <citation type="journal article" date="2021" name="Nat. Commun.">
        <title>Genetic determinants of endophytism in the Arabidopsis root mycobiome.</title>
        <authorList>
            <person name="Mesny F."/>
            <person name="Miyauchi S."/>
            <person name="Thiergart T."/>
            <person name="Pickel B."/>
            <person name="Atanasova L."/>
            <person name="Karlsson M."/>
            <person name="Huettel B."/>
            <person name="Barry K.W."/>
            <person name="Haridas S."/>
            <person name="Chen C."/>
            <person name="Bauer D."/>
            <person name="Andreopoulos W."/>
            <person name="Pangilinan J."/>
            <person name="LaButti K."/>
            <person name="Riley R."/>
            <person name="Lipzen A."/>
            <person name="Clum A."/>
            <person name="Drula E."/>
            <person name="Henrissat B."/>
            <person name="Kohler A."/>
            <person name="Grigoriev I.V."/>
            <person name="Martin F.M."/>
            <person name="Hacquard S."/>
        </authorList>
    </citation>
    <scope>NUCLEOTIDE SEQUENCE</scope>
    <source>
        <strain evidence="2">MPI-CAGE-CH-0243</strain>
    </source>
</reference>
<dbReference type="InterPro" id="IPR014710">
    <property type="entry name" value="RmlC-like_jellyroll"/>
</dbReference>
<name>A0A9P9IJ19_9PLEO</name>
<dbReference type="EMBL" id="JAGMWT010000009">
    <property type="protein sequence ID" value="KAH7122371.1"/>
    <property type="molecule type" value="Genomic_DNA"/>
</dbReference>
<feature type="compositionally biased region" description="Polar residues" evidence="1">
    <location>
        <begin position="1"/>
        <end position="10"/>
    </location>
</feature>
<proteinExistence type="predicted"/>
<dbReference type="OrthoDB" id="9976870at2759"/>
<protein>
    <submittedName>
        <fullName evidence="2">Uncharacterized protein</fullName>
    </submittedName>
</protein>
<feature type="region of interest" description="Disordered" evidence="1">
    <location>
        <begin position="1"/>
        <end position="21"/>
    </location>
</feature>
<dbReference type="Gene3D" id="2.60.120.10">
    <property type="entry name" value="Jelly Rolls"/>
    <property type="match status" value="1"/>
</dbReference>
<evidence type="ECO:0000313" key="2">
    <source>
        <dbReference type="EMBL" id="KAH7122371.1"/>
    </source>
</evidence>
<comment type="caution">
    <text evidence="2">The sequence shown here is derived from an EMBL/GenBank/DDBJ whole genome shotgun (WGS) entry which is preliminary data.</text>
</comment>
<evidence type="ECO:0000256" key="1">
    <source>
        <dbReference type="SAM" id="MobiDB-lite"/>
    </source>
</evidence>
<dbReference type="AlphaFoldDB" id="A0A9P9IJ19"/>
<evidence type="ECO:0000313" key="3">
    <source>
        <dbReference type="Proteomes" id="UP000700596"/>
    </source>
</evidence>
<keyword evidence="3" id="KW-1185">Reference proteome</keyword>
<dbReference type="Proteomes" id="UP000700596">
    <property type="component" value="Unassembled WGS sequence"/>
</dbReference>
<accession>A0A9P9IJ19</accession>
<gene>
    <name evidence="2" type="ORF">B0J11DRAFT_336946</name>
</gene>